<evidence type="ECO:0000256" key="1">
    <source>
        <dbReference type="SAM" id="MobiDB-lite"/>
    </source>
</evidence>
<name>A0A967BAY5_9PROT</name>
<keyword evidence="3" id="KW-1185">Reference proteome</keyword>
<accession>A0A967BAY5</accession>
<comment type="caution">
    <text evidence="2">The sequence shown here is derived from an EMBL/GenBank/DDBJ whole genome shotgun (WGS) entry which is preliminary data.</text>
</comment>
<organism evidence="2 3">
    <name type="scientific">Acetobacter estunensis</name>
    <dbReference type="NCBI Taxonomy" id="104097"/>
    <lineage>
        <taxon>Bacteria</taxon>
        <taxon>Pseudomonadati</taxon>
        <taxon>Pseudomonadota</taxon>
        <taxon>Alphaproteobacteria</taxon>
        <taxon>Acetobacterales</taxon>
        <taxon>Acetobacteraceae</taxon>
        <taxon>Acetobacter</taxon>
    </lineage>
</organism>
<dbReference type="EMBL" id="WOTH01000055">
    <property type="protein sequence ID" value="NHO55216.1"/>
    <property type="molecule type" value="Genomic_DNA"/>
</dbReference>
<evidence type="ECO:0000313" key="3">
    <source>
        <dbReference type="Proteomes" id="UP000597459"/>
    </source>
</evidence>
<dbReference type="AlphaFoldDB" id="A0A967BAY5"/>
<feature type="region of interest" description="Disordered" evidence="1">
    <location>
        <begin position="1"/>
        <end position="44"/>
    </location>
</feature>
<protein>
    <submittedName>
        <fullName evidence="2">Uncharacterized protein</fullName>
    </submittedName>
</protein>
<evidence type="ECO:0000313" key="2">
    <source>
        <dbReference type="EMBL" id="NHO55216.1"/>
    </source>
</evidence>
<gene>
    <name evidence="2" type="ORF">GOB87_14920</name>
</gene>
<dbReference type="Proteomes" id="UP000597459">
    <property type="component" value="Unassembled WGS sequence"/>
</dbReference>
<reference evidence="2" key="1">
    <citation type="submission" date="2019-11" db="EMBL/GenBank/DDBJ databases">
        <title>Description of new Acetobacter species.</title>
        <authorList>
            <person name="Cleenwerck I."/>
            <person name="Sombolestani A.S."/>
        </authorList>
    </citation>
    <scope>NUCLEOTIDE SEQUENCE</scope>
    <source>
        <strain evidence="2">LMG 1626</strain>
    </source>
</reference>
<proteinExistence type="predicted"/>
<dbReference type="RefSeq" id="WP_166318635.1">
    <property type="nucleotide sequence ID" value="NZ_WOTH01000055.1"/>
</dbReference>
<sequence>MMSAPAASANRDTSAGHMTDGSDLSRGSRMIPGHAGSPEQGDIHACRPCRSMSFRKDHTMLTVQHILMEEGFRTAVQLRPPMTPDRNEGLSWIVREGSGPLPYEGFSGWWATVDYPRDADGRILPGGAAFRLHYGRYRTMRPIVVGAIAWCGAVGAELWRSVKTLFEQGKESGRISPPLDALPLPLDLVAPLDAPWLATIISSFVQGMDYAQLTPLPRIVHELAAVLFAEAPFLAGQMYPPASRFPLPLF</sequence>